<keyword evidence="4" id="KW-0539">Nucleus</keyword>
<accession>A0ABD1UC09</accession>
<dbReference type="PANTHER" id="PTHR13026:SF0">
    <property type="entry name" value="RIBOSOMAL RNA PROCESSING 1B"/>
    <property type="match status" value="1"/>
</dbReference>
<name>A0ABD1UC09_9LAMI</name>
<comment type="similarity">
    <text evidence="2">Belongs to the RRP1 family.</text>
</comment>
<dbReference type="PANTHER" id="PTHR13026">
    <property type="entry name" value="NNP-1 PROTEIN NOVEL NUCLEAR PROTEIN 1 NOP52"/>
    <property type="match status" value="1"/>
</dbReference>
<evidence type="ECO:0000313" key="5">
    <source>
        <dbReference type="EMBL" id="KAL2522487.1"/>
    </source>
</evidence>
<evidence type="ECO:0000256" key="2">
    <source>
        <dbReference type="ARBA" id="ARBA00006374"/>
    </source>
</evidence>
<dbReference type="Proteomes" id="UP001604277">
    <property type="component" value="Unassembled WGS sequence"/>
</dbReference>
<sequence length="172" mass="19674">MGVLENDGFIEDDKLQGNGVNYHIVSVFLEELKEVGFPVMKEVVDVIFGPFFWVLKKSKERILVGKVTSCVFDEMLEMGRELLGKKKMGVDCDEKDGDVWLRVVALMMGFSARSYEVGLSVECFQENRKAVFGLHEEFLKLEKDLESCKSEIVVPEYNELLMVMVMMRRSLG</sequence>
<dbReference type="InterPro" id="IPR010301">
    <property type="entry name" value="RRP1"/>
</dbReference>
<comment type="subcellular location">
    <subcellularLocation>
        <location evidence="1">Nucleus</location>
    </subcellularLocation>
</comment>
<evidence type="ECO:0000313" key="6">
    <source>
        <dbReference type="Proteomes" id="UP001604277"/>
    </source>
</evidence>
<dbReference type="Pfam" id="PF05997">
    <property type="entry name" value="Nop52"/>
    <property type="match status" value="1"/>
</dbReference>
<proteinExistence type="inferred from homology"/>
<gene>
    <name evidence="5" type="ORF">Fot_26410</name>
</gene>
<dbReference type="GO" id="GO:0006364">
    <property type="term" value="P:rRNA processing"/>
    <property type="evidence" value="ECO:0007669"/>
    <property type="project" value="UniProtKB-KW"/>
</dbReference>
<keyword evidence="3" id="KW-0698">rRNA processing</keyword>
<dbReference type="EMBL" id="JBFOLJ010000007">
    <property type="protein sequence ID" value="KAL2522487.1"/>
    <property type="molecule type" value="Genomic_DNA"/>
</dbReference>
<evidence type="ECO:0000256" key="1">
    <source>
        <dbReference type="ARBA" id="ARBA00004123"/>
    </source>
</evidence>
<organism evidence="5 6">
    <name type="scientific">Forsythia ovata</name>
    <dbReference type="NCBI Taxonomy" id="205694"/>
    <lineage>
        <taxon>Eukaryota</taxon>
        <taxon>Viridiplantae</taxon>
        <taxon>Streptophyta</taxon>
        <taxon>Embryophyta</taxon>
        <taxon>Tracheophyta</taxon>
        <taxon>Spermatophyta</taxon>
        <taxon>Magnoliopsida</taxon>
        <taxon>eudicotyledons</taxon>
        <taxon>Gunneridae</taxon>
        <taxon>Pentapetalae</taxon>
        <taxon>asterids</taxon>
        <taxon>lamiids</taxon>
        <taxon>Lamiales</taxon>
        <taxon>Oleaceae</taxon>
        <taxon>Forsythieae</taxon>
        <taxon>Forsythia</taxon>
    </lineage>
</organism>
<comment type="caution">
    <text evidence="5">The sequence shown here is derived from an EMBL/GenBank/DDBJ whole genome shotgun (WGS) entry which is preliminary data.</text>
</comment>
<reference evidence="6" key="1">
    <citation type="submission" date="2024-07" db="EMBL/GenBank/DDBJ databases">
        <title>Two chromosome-level genome assemblies of Korean endemic species Abeliophyllum distichum and Forsythia ovata (Oleaceae).</title>
        <authorList>
            <person name="Jang H."/>
        </authorList>
    </citation>
    <scope>NUCLEOTIDE SEQUENCE [LARGE SCALE GENOMIC DNA]</scope>
</reference>
<dbReference type="AlphaFoldDB" id="A0ABD1UC09"/>
<protein>
    <submittedName>
        <fullName evidence="5">Uncharacterized protein</fullName>
    </submittedName>
</protein>
<dbReference type="GO" id="GO:0005634">
    <property type="term" value="C:nucleus"/>
    <property type="evidence" value="ECO:0007669"/>
    <property type="project" value="UniProtKB-SubCell"/>
</dbReference>
<evidence type="ECO:0000256" key="4">
    <source>
        <dbReference type="ARBA" id="ARBA00023242"/>
    </source>
</evidence>
<keyword evidence="6" id="KW-1185">Reference proteome</keyword>
<evidence type="ECO:0000256" key="3">
    <source>
        <dbReference type="ARBA" id="ARBA00022552"/>
    </source>
</evidence>